<dbReference type="EMBL" id="BAAAPW010000002">
    <property type="protein sequence ID" value="GAA2036098.1"/>
    <property type="molecule type" value="Genomic_DNA"/>
</dbReference>
<organism evidence="2 3">
    <name type="scientific">Agromyces tropicus</name>
    <dbReference type="NCBI Taxonomy" id="555371"/>
    <lineage>
        <taxon>Bacteria</taxon>
        <taxon>Bacillati</taxon>
        <taxon>Actinomycetota</taxon>
        <taxon>Actinomycetes</taxon>
        <taxon>Micrococcales</taxon>
        <taxon>Microbacteriaceae</taxon>
        <taxon>Agromyces</taxon>
    </lineage>
</organism>
<dbReference type="InterPro" id="IPR050570">
    <property type="entry name" value="Cell_wall_metabolism_enzyme"/>
</dbReference>
<accession>A0ABN2UEV0</accession>
<gene>
    <name evidence="2" type="ORF">GCM10009819_20820</name>
</gene>
<evidence type="ECO:0000313" key="3">
    <source>
        <dbReference type="Proteomes" id="UP001501196"/>
    </source>
</evidence>
<evidence type="ECO:0000313" key="2">
    <source>
        <dbReference type="EMBL" id="GAA2036098.1"/>
    </source>
</evidence>
<keyword evidence="3" id="KW-1185">Reference proteome</keyword>
<reference evidence="2 3" key="1">
    <citation type="journal article" date="2019" name="Int. J. Syst. Evol. Microbiol.">
        <title>The Global Catalogue of Microorganisms (GCM) 10K type strain sequencing project: providing services to taxonomists for standard genome sequencing and annotation.</title>
        <authorList>
            <consortium name="The Broad Institute Genomics Platform"/>
            <consortium name="The Broad Institute Genome Sequencing Center for Infectious Disease"/>
            <person name="Wu L."/>
            <person name="Ma J."/>
        </authorList>
    </citation>
    <scope>NUCLEOTIDE SEQUENCE [LARGE SCALE GENOMIC DNA]</scope>
    <source>
        <strain evidence="2 3">JCM 15672</strain>
    </source>
</reference>
<dbReference type="InterPro" id="IPR011055">
    <property type="entry name" value="Dup_hybrid_motif"/>
</dbReference>
<dbReference type="InterPro" id="IPR016047">
    <property type="entry name" value="M23ase_b-sheet_dom"/>
</dbReference>
<dbReference type="Gene3D" id="2.70.70.10">
    <property type="entry name" value="Glucose Permease (Domain IIA)"/>
    <property type="match status" value="1"/>
</dbReference>
<dbReference type="Proteomes" id="UP001501196">
    <property type="component" value="Unassembled WGS sequence"/>
</dbReference>
<comment type="caution">
    <text evidence="2">The sequence shown here is derived from an EMBL/GenBank/DDBJ whole genome shotgun (WGS) entry which is preliminary data.</text>
</comment>
<evidence type="ECO:0000259" key="1">
    <source>
        <dbReference type="Pfam" id="PF01551"/>
    </source>
</evidence>
<dbReference type="CDD" id="cd12797">
    <property type="entry name" value="M23_peptidase"/>
    <property type="match status" value="1"/>
</dbReference>
<protein>
    <submittedName>
        <fullName evidence="2">M23 family metallopeptidase</fullName>
    </submittedName>
</protein>
<proteinExistence type="predicted"/>
<dbReference type="Pfam" id="PF01551">
    <property type="entry name" value="Peptidase_M23"/>
    <property type="match status" value="1"/>
</dbReference>
<feature type="domain" description="M23ase beta-sheet core" evidence="1">
    <location>
        <begin position="90"/>
        <end position="205"/>
    </location>
</feature>
<dbReference type="PANTHER" id="PTHR21666:SF285">
    <property type="entry name" value="M23 FAMILY METALLOPEPTIDASE"/>
    <property type="match status" value="1"/>
</dbReference>
<sequence>MGSPGTGSLAVMTIAPEDAVVVDFPLRGEGWLAVTTPAARVPSHGTDLLGQRYAYDFVRVDARPGRHEHPASGWRVAMAGAPTREFHAWGAPIHAPFDGVVVSASDGMTERERVGSALREAARAARNAAAFTPARIPGIMGNHVLLRAEHLRTPAGGDVFGGMAHLAPGSVAVRPGDRVRAGDVLGRVGHTGNSTSPHLHIQLMDSTDLMSARGIPLAFRGYEVARGGAWTPVDAGIPALGERLRSASTAG</sequence>
<dbReference type="PANTHER" id="PTHR21666">
    <property type="entry name" value="PEPTIDASE-RELATED"/>
    <property type="match status" value="1"/>
</dbReference>
<name>A0ABN2UEV0_9MICO</name>
<dbReference type="SUPFAM" id="SSF51261">
    <property type="entry name" value="Duplicated hybrid motif"/>
    <property type="match status" value="1"/>
</dbReference>